<feature type="non-terminal residue" evidence="2">
    <location>
        <position position="1"/>
    </location>
</feature>
<feature type="non-terminal residue" evidence="2">
    <location>
        <position position="375"/>
    </location>
</feature>
<sequence>IRYEFYGRQIYKAIDTEKWSYVGQLKNKQPVNGRITFKENPQKLIQFSGKIKTLVDYNVIGTGEMIQESADFFKIISQGTIVNSLLQGEECRRMRSDIPEYVEVGTFQKGLLQGKGLVQSKDEIYEGNFEMGVRHGAGIVKMLQTKTTIHVQFENGELIQKTELYCEQTNERWIRQSGNEKQGYVGIKTIKNQVSEGNFDNQLQFHGTIKTTTDQGYFIEEFQHGRKIKIIEMNMKDLCIENLSGNEIAGYSGNKITQSYSYQGELNQKLEEHGHGVKTLKNEKLIGSFKNGLMHGIIRREQNEDYMVEQYEDDKLVRWISGKQGEVSWIINSGDETGYIGVKKWQDCTYEGQLSNSGQIHGYGIKTLSNNTVIK</sequence>
<dbReference type="Pfam" id="PF02493">
    <property type="entry name" value="MORN"/>
    <property type="match status" value="4"/>
</dbReference>
<dbReference type="SMART" id="SM00698">
    <property type="entry name" value="MORN"/>
    <property type="match status" value="3"/>
</dbReference>
<dbReference type="InterPro" id="IPR003409">
    <property type="entry name" value="MORN"/>
</dbReference>
<dbReference type="PANTHER" id="PTHR23084:SF263">
    <property type="entry name" value="MORN REPEAT-CONTAINING PROTEIN 1"/>
    <property type="match status" value="1"/>
</dbReference>
<dbReference type="PANTHER" id="PTHR23084">
    <property type="entry name" value="PHOSPHATIDYLINOSITOL-4-PHOSPHATE 5-KINASE RELATED"/>
    <property type="match status" value="1"/>
</dbReference>
<dbReference type="EMBL" id="GDID01007442">
    <property type="protein sequence ID" value="JAP89164.1"/>
    <property type="molecule type" value="Transcribed_RNA"/>
</dbReference>
<protein>
    <submittedName>
        <fullName evidence="2">Uncharacterized protein</fullName>
    </submittedName>
</protein>
<organism evidence="2">
    <name type="scientific">Trepomonas sp. PC1</name>
    <dbReference type="NCBI Taxonomy" id="1076344"/>
    <lineage>
        <taxon>Eukaryota</taxon>
        <taxon>Metamonada</taxon>
        <taxon>Diplomonadida</taxon>
        <taxon>Hexamitidae</taxon>
        <taxon>Hexamitinae</taxon>
        <taxon>Trepomonas</taxon>
    </lineage>
</organism>
<evidence type="ECO:0000313" key="2">
    <source>
        <dbReference type="EMBL" id="JAP89164.1"/>
    </source>
</evidence>
<dbReference type="Gene3D" id="2.20.110.10">
    <property type="entry name" value="Histone H3 K4-specific methyltransferase SET7/9 N-terminal domain"/>
    <property type="match status" value="1"/>
</dbReference>
<reference evidence="2" key="1">
    <citation type="submission" date="2015-07" db="EMBL/GenBank/DDBJ databases">
        <title>Adaptation to a free-living lifestyle via gene acquisitions in the diplomonad Trepomonas sp. PC1.</title>
        <authorList>
            <person name="Xu F."/>
            <person name="Jerlstrom-Hultqvist J."/>
            <person name="Kolisko M."/>
            <person name="Simpson A.G.B."/>
            <person name="Roger A.J."/>
            <person name="Svard S.G."/>
            <person name="Andersson J.O."/>
        </authorList>
    </citation>
    <scope>NUCLEOTIDE SEQUENCE</scope>
    <source>
        <strain evidence="2">PC1</strain>
    </source>
</reference>
<evidence type="ECO:0000256" key="1">
    <source>
        <dbReference type="ARBA" id="ARBA00022737"/>
    </source>
</evidence>
<accession>A0A146K057</accession>
<proteinExistence type="predicted"/>
<name>A0A146K057_9EUKA</name>
<dbReference type="SUPFAM" id="SSF82185">
    <property type="entry name" value="Histone H3 K4-specific methyltransferase SET7/9 N-terminal domain"/>
    <property type="match status" value="1"/>
</dbReference>
<keyword evidence="1" id="KW-0677">Repeat</keyword>
<dbReference type="AlphaFoldDB" id="A0A146K057"/>
<gene>
    <name evidence="2" type="ORF">TPC1_31341</name>
</gene>